<sequence length="1017" mass="116008">MTQKYSNSRKQSGIFRQPREDILNGSASQSMLDHGSLCKVSDFEISKYSKCNLPDLYTVDGLGRATYWLYKHSLADSKHARSCKMKSIDMESKSSAASLHYFCPANVNIMGDTLKSGKSYSNFKNNRNKVKLSKVCDLFSSTSSDIEIKETYNSYVNLSEIDTVDLLLRNTENLSIDKYDNLMMNLELKKLALEKKQMASYRKIYLHNLTQKENRRAALEAYINNLINICRKTRRNKLIGYRNHKNGSKKASVLCKSTETDFLRTGLEVGDLDHILNQIQFFVQSGKFDNSTEEQKSKLEKYLRLLTEEDDRAFIKKQICRRSIHDRLRANIQGDQGNLRNITLTTELKQTSSLIVQTNSSSIRYDTISVHSATPLKKCQACATIDIGNSKECKASSTVDLNTYSRRSLDCSTIDETNNPHSLPVDVSVGHQVAHNYIQTDLIQESLSELEIKSEDLRPQKESNYTLRMNSLGKSTDKLSMDQSYDLLKFHGENYNQRHSKEMEQTPIKKMDKFKSIRSFNESDTFKYLEMKQKQKSVKQNEKHSSEKLSDPNICLTEPDNISNNGKLAEIKNGSNISDIQKKLPPYEGTETGSKPGTSKPKASSSGDRQLNKSFYKMNTDKRRSDNLKDVLGHGKLKKFSNNNASLKLLEHEDEYVCVKDETRISSESDNDSHYKKTLPEVTLPITKTTKNVKSSSFPKPKKVDFYKKNLESDEKQKQSRRPRSIDRKHNSTRKYSQNDEKISLSDNCIEYETLNIQGDSKLTNETQKTTKISTTQPVEKKKTTAENLASDCQVFLNINAIDEGNVTITSYEKNRIALDNNQSVRESIADQDSKAGTKPRSTLESKIQKCRPTTNITTFAECKDIVTTSHSNSTSSCSNHAIRINNSLIHLDENHILKTSESESMESYLKNDVLGRLNTTVLTNQREAECCVNIPIYKKGCEIARLTRPSPSCEYTIRKYVQKTNKSTQMFEHVTRNDLYTLQWIHDNLFEINLNPHTLIIDEKIKEVSEISDVSS</sequence>
<feature type="region of interest" description="Disordered" evidence="1">
    <location>
        <begin position="536"/>
        <end position="622"/>
    </location>
</feature>
<evidence type="ECO:0000256" key="1">
    <source>
        <dbReference type="SAM" id="MobiDB-lite"/>
    </source>
</evidence>
<feature type="region of interest" description="Disordered" evidence="1">
    <location>
        <begin position="708"/>
        <end position="740"/>
    </location>
</feature>
<keyword evidence="3" id="KW-1185">Reference proteome</keyword>
<comment type="caution">
    <text evidence="2">The sequence shown here is derived from an EMBL/GenBank/DDBJ whole genome shotgun (WGS) entry which is preliminary data.</text>
</comment>
<evidence type="ECO:0000313" key="3">
    <source>
        <dbReference type="Proteomes" id="UP001458880"/>
    </source>
</evidence>
<reference evidence="2 3" key="1">
    <citation type="journal article" date="2024" name="BMC Genomics">
        <title>De novo assembly and annotation of Popillia japonica's genome with initial clues to its potential as an invasive pest.</title>
        <authorList>
            <person name="Cucini C."/>
            <person name="Boschi S."/>
            <person name="Funari R."/>
            <person name="Cardaioli E."/>
            <person name="Iannotti N."/>
            <person name="Marturano G."/>
            <person name="Paoli F."/>
            <person name="Bruttini M."/>
            <person name="Carapelli A."/>
            <person name="Frati F."/>
            <person name="Nardi F."/>
        </authorList>
    </citation>
    <scope>NUCLEOTIDE SEQUENCE [LARGE SCALE GENOMIC DNA]</scope>
    <source>
        <strain evidence="2">DMR45628</strain>
    </source>
</reference>
<feature type="compositionally biased region" description="Basic and acidic residues" evidence="1">
    <location>
        <begin position="708"/>
        <end position="730"/>
    </location>
</feature>
<dbReference type="AlphaFoldDB" id="A0AAW1IW59"/>
<proteinExistence type="predicted"/>
<feature type="compositionally biased region" description="Basic and acidic residues" evidence="1">
    <location>
        <begin position="536"/>
        <end position="550"/>
    </location>
</feature>
<name>A0AAW1IW59_POPJA</name>
<feature type="compositionally biased region" description="Polar residues" evidence="1">
    <location>
        <begin position="591"/>
        <end position="613"/>
    </location>
</feature>
<organism evidence="2 3">
    <name type="scientific">Popillia japonica</name>
    <name type="common">Japanese beetle</name>
    <dbReference type="NCBI Taxonomy" id="7064"/>
    <lineage>
        <taxon>Eukaryota</taxon>
        <taxon>Metazoa</taxon>
        <taxon>Ecdysozoa</taxon>
        <taxon>Arthropoda</taxon>
        <taxon>Hexapoda</taxon>
        <taxon>Insecta</taxon>
        <taxon>Pterygota</taxon>
        <taxon>Neoptera</taxon>
        <taxon>Endopterygota</taxon>
        <taxon>Coleoptera</taxon>
        <taxon>Polyphaga</taxon>
        <taxon>Scarabaeiformia</taxon>
        <taxon>Scarabaeidae</taxon>
        <taxon>Rutelinae</taxon>
        <taxon>Popillia</taxon>
    </lineage>
</organism>
<evidence type="ECO:0000313" key="2">
    <source>
        <dbReference type="EMBL" id="KAK9694515.1"/>
    </source>
</evidence>
<dbReference type="Proteomes" id="UP001458880">
    <property type="component" value="Unassembled WGS sequence"/>
</dbReference>
<protein>
    <submittedName>
        <fullName evidence="2">Uncharacterized protein</fullName>
    </submittedName>
</protein>
<gene>
    <name evidence="2" type="ORF">QE152_g33495</name>
</gene>
<accession>A0AAW1IW59</accession>
<dbReference type="EMBL" id="JASPKY010000510">
    <property type="protein sequence ID" value="KAK9694515.1"/>
    <property type="molecule type" value="Genomic_DNA"/>
</dbReference>